<sequence length="252" mass="26922">MSQEQPPASQSSAEADTRAPLKVDFCGELYEVQPGQVFRIGRQGDLSLDDNPFLHRSFLVLEYVHGLWWLSNVGSRLAASAADSTGSSVSHVAPGSRVPLVFPEMALVFSAGTTTYEILLQVPCPAYSACTMSAATDMETTIGAVSLTASQRLLILALAEPWLRRAGTGPVDLPRNVDAAARLGWSLTRFNRKLDNVCDKLDRVGVKGMRGGPKAHASFRRVALVDYALAARLVGVEDLPLLDAAAAAAKEA</sequence>
<reference evidence="1 2" key="1">
    <citation type="submission" date="2020-12" db="EMBL/GenBank/DDBJ databases">
        <authorList>
            <person name="Zhou J."/>
        </authorList>
    </citation>
    <scope>NUCLEOTIDE SEQUENCE [LARGE SCALE GENOMIC DNA]</scope>
    <source>
        <strain evidence="1 2">CCUG 61299</strain>
    </source>
</reference>
<dbReference type="RefSeq" id="WP_200276644.1">
    <property type="nucleotide sequence ID" value="NZ_CP066802.1"/>
</dbReference>
<dbReference type="EMBL" id="CP066802">
    <property type="protein sequence ID" value="QQM67717.1"/>
    <property type="molecule type" value="Genomic_DNA"/>
</dbReference>
<protein>
    <recommendedName>
        <fullName evidence="3">FHA domain-containing protein</fullName>
    </recommendedName>
</protein>
<organism evidence="1 2">
    <name type="scientific">Actinomyces weissii</name>
    <dbReference type="NCBI Taxonomy" id="675090"/>
    <lineage>
        <taxon>Bacteria</taxon>
        <taxon>Bacillati</taxon>
        <taxon>Actinomycetota</taxon>
        <taxon>Actinomycetes</taxon>
        <taxon>Actinomycetales</taxon>
        <taxon>Actinomycetaceae</taxon>
        <taxon>Actinomyces</taxon>
    </lineage>
</organism>
<evidence type="ECO:0000313" key="1">
    <source>
        <dbReference type="EMBL" id="QQM67717.1"/>
    </source>
</evidence>
<dbReference type="AlphaFoldDB" id="A0A7T7MA77"/>
<dbReference type="Proteomes" id="UP000595895">
    <property type="component" value="Chromosome"/>
</dbReference>
<keyword evidence="2" id="KW-1185">Reference proteome</keyword>
<evidence type="ECO:0008006" key="3">
    <source>
        <dbReference type="Google" id="ProtNLM"/>
    </source>
</evidence>
<dbReference type="KEGG" id="awe:JG540_02215"/>
<evidence type="ECO:0000313" key="2">
    <source>
        <dbReference type="Proteomes" id="UP000595895"/>
    </source>
</evidence>
<name>A0A7T7MA77_9ACTO</name>
<gene>
    <name evidence="1" type="ORF">JG540_02215</name>
</gene>
<accession>A0A7T7MA77</accession>
<proteinExistence type="predicted"/>